<accession>A0AAE0YR99</accession>
<evidence type="ECO:0000313" key="2">
    <source>
        <dbReference type="Proteomes" id="UP001283361"/>
    </source>
</evidence>
<dbReference type="Proteomes" id="UP001283361">
    <property type="component" value="Unassembled WGS sequence"/>
</dbReference>
<evidence type="ECO:0000313" key="1">
    <source>
        <dbReference type="EMBL" id="KAK3754513.1"/>
    </source>
</evidence>
<name>A0AAE0YR99_9GAST</name>
<keyword evidence="2" id="KW-1185">Reference proteome</keyword>
<dbReference type="AlphaFoldDB" id="A0AAE0YR99"/>
<sequence length="349" mass="39072">MGERGWGGIDTSIVVIAELSGNESLRKTKRINLRRTNSRRAEVDNDRLSLRMCEQETADNAGTNLYKPLHKSIYHTQTENSNDGNAVFMMFTNPVALSVRNKRFWHNQVPEIFNIRRSPTVAMNQSRLLLLAVFCVLASESAVANDPASFVKRKIARQSSRSNQYPFDKIAIDSIDTAALDQLLSELVEKRSFDPLGSGFISKRPFDPLGSGFISKRPFDPLGSGFISKRPFDPLGSGFISKRPFDPLGSGFISKRNFDTVGSGFIKGKRPFDKVGSGFIKGKRPFDPVGSGFIKGKRQFDSLGSGFIKGKRQFDPLGSGFIKSKRSFDQDQYWLSDIENEDGQNLYWK</sequence>
<comment type="caution">
    <text evidence="1">The sequence shown here is derived from an EMBL/GenBank/DDBJ whole genome shotgun (WGS) entry which is preliminary data.</text>
</comment>
<dbReference type="EMBL" id="JAWDGP010005664">
    <property type="protein sequence ID" value="KAK3754513.1"/>
    <property type="molecule type" value="Genomic_DNA"/>
</dbReference>
<proteinExistence type="predicted"/>
<reference evidence="1" key="1">
    <citation type="journal article" date="2023" name="G3 (Bethesda)">
        <title>A reference genome for the long-term kleptoplast-retaining sea slug Elysia crispata morphotype clarki.</title>
        <authorList>
            <person name="Eastman K.E."/>
            <person name="Pendleton A.L."/>
            <person name="Shaikh M.A."/>
            <person name="Suttiyut T."/>
            <person name="Ogas R."/>
            <person name="Tomko P."/>
            <person name="Gavelis G."/>
            <person name="Widhalm J.R."/>
            <person name="Wisecaver J.H."/>
        </authorList>
    </citation>
    <scope>NUCLEOTIDE SEQUENCE</scope>
    <source>
        <strain evidence="1">ECLA1</strain>
    </source>
</reference>
<organism evidence="1 2">
    <name type="scientific">Elysia crispata</name>
    <name type="common">lettuce slug</name>
    <dbReference type="NCBI Taxonomy" id="231223"/>
    <lineage>
        <taxon>Eukaryota</taxon>
        <taxon>Metazoa</taxon>
        <taxon>Spiralia</taxon>
        <taxon>Lophotrochozoa</taxon>
        <taxon>Mollusca</taxon>
        <taxon>Gastropoda</taxon>
        <taxon>Heterobranchia</taxon>
        <taxon>Euthyneura</taxon>
        <taxon>Panpulmonata</taxon>
        <taxon>Sacoglossa</taxon>
        <taxon>Placobranchoidea</taxon>
        <taxon>Plakobranchidae</taxon>
        <taxon>Elysia</taxon>
    </lineage>
</organism>
<protein>
    <submittedName>
        <fullName evidence="1">Uncharacterized protein</fullName>
    </submittedName>
</protein>
<gene>
    <name evidence="1" type="ORF">RRG08_054311</name>
</gene>